<dbReference type="PANTHER" id="PTHR35134">
    <property type="entry name" value="NUCLEOTIDASE YQFW-RELATED"/>
    <property type="match status" value="1"/>
</dbReference>
<evidence type="ECO:0000313" key="2">
    <source>
        <dbReference type="EMBL" id="AIF11709.1"/>
    </source>
</evidence>
<protein>
    <recommendedName>
        <fullName evidence="3">Nucleotidase</fullName>
    </recommendedName>
</protein>
<feature type="active site" description="Proton donor" evidence="1">
    <location>
        <position position="8"/>
    </location>
</feature>
<dbReference type="EMBL" id="KF900925">
    <property type="protein sequence ID" value="AIF11709.1"/>
    <property type="molecule type" value="Genomic_DNA"/>
</dbReference>
<proteinExistence type="predicted"/>
<dbReference type="Pfam" id="PF06941">
    <property type="entry name" value="NT5C"/>
    <property type="match status" value="1"/>
</dbReference>
<evidence type="ECO:0000256" key="1">
    <source>
        <dbReference type="PIRSR" id="PIRSR610708-1"/>
    </source>
</evidence>
<organism evidence="2">
    <name type="scientific">uncultured marine thaumarchaeote KM3_53_E01</name>
    <dbReference type="NCBI Taxonomy" id="1456183"/>
    <lineage>
        <taxon>Archaea</taxon>
        <taxon>Nitrososphaerota</taxon>
        <taxon>environmental samples</taxon>
    </lineage>
</organism>
<dbReference type="GO" id="GO:0009264">
    <property type="term" value="P:deoxyribonucleotide catabolic process"/>
    <property type="evidence" value="ECO:0007669"/>
    <property type="project" value="InterPro"/>
</dbReference>
<dbReference type="InterPro" id="IPR036412">
    <property type="entry name" value="HAD-like_sf"/>
</dbReference>
<evidence type="ECO:0008006" key="3">
    <source>
        <dbReference type="Google" id="ProtNLM"/>
    </source>
</evidence>
<sequence length="186" mass="21940">MKIAIDLDGVLADASKIWIRLLNERFGIRVDKSNVDQWDFWKKIGISKKAFEDVFDDAWKEWQLIDETEIGLKENINEIKDFGKTDLVTARNKKTMDDVMQWLEMTKITFDEIVVVDENYLKGNLDYNIFVDDSPIQVMEIANLDKVALVYDQPWNNHIISRNNLIRVKNFTEVISYIKDSEFRNQ</sequence>
<accession>A0A075H6S1</accession>
<dbReference type="Gene3D" id="3.40.50.1000">
    <property type="entry name" value="HAD superfamily/HAD-like"/>
    <property type="match status" value="1"/>
</dbReference>
<dbReference type="SUPFAM" id="SSF56784">
    <property type="entry name" value="HAD-like"/>
    <property type="match status" value="1"/>
</dbReference>
<reference evidence="2" key="1">
    <citation type="journal article" date="2014" name="Genome Biol. Evol.">
        <title>Pangenome evidence for extensive interdomain horizontal transfer affecting lineage core and shell genes in uncultured planktonic thaumarchaeota and euryarchaeota.</title>
        <authorList>
            <person name="Deschamps P."/>
            <person name="Zivanovic Y."/>
            <person name="Moreira D."/>
            <person name="Rodriguez-Valera F."/>
            <person name="Lopez-Garcia P."/>
        </authorList>
    </citation>
    <scope>NUCLEOTIDE SEQUENCE</scope>
</reference>
<dbReference type="InterPro" id="IPR023214">
    <property type="entry name" value="HAD_sf"/>
</dbReference>
<dbReference type="GO" id="GO:0008253">
    <property type="term" value="F:5'-nucleotidase activity"/>
    <property type="evidence" value="ECO:0007669"/>
    <property type="project" value="InterPro"/>
</dbReference>
<dbReference type="AlphaFoldDB" id="A0A075H6S1"/>
<dbReference type="InterPro" id="IPR052419">
    <property type="entry name" value="5_3-deoxyribonucleotidase-like"/>
</dbReference>
<name>A0A075H6S1_9ARCH</name>
<dbReference type="InterPro" id="IPR010708">
    <property type="entry name" value="5'(3')-deoxyribonucleotidase"/>
</dbReference>
<feature type="active site" description="Nucleophile" evidence="1">
    <location>
        <position position="6"/>
    </location>
</feature>
<dbReference type="PANTHER" id="PTHR35134:SF2">
    <property type="entry name" value="NUCLEOTIDASE YQFW-RELATED"/>
    <property type="match status" value="1"/>
</dbReference>